<protein>
    <submittedName>
        <fullName evidence="1">Uncharacterized protein</fullName>
    </submittedName>
</protein>
<sequence>MHAAPTAHGSSDDLDATRNGGMRSLFGGVYAPSTLGSFLRTFTHGHVRQLQAAARDTLIGLTGHRVGHATVSLTDLPLRRAPSHRRQIPAGADGIALTTAPLTPLAGAGR</sequence>
<dbReference type="HOGENOM" id="CLU_2169299_0_0_11"/>
<proteinExistence type="predicted"/>
<dbReference type="KEGG" id="stp:Strop_1014"/>
<reference evidence="2" key="1">
    <citation type="journal article" date="2007" name="Proc. Natl. Acad. Sci. U.S.A.">
        <title>Genome sequencing reveals complex secondary metabolome in the marine actinomycete Salinispora tropica.</title>
        <authorList>
            <person name="Udwary D.W."/>
            <person name="Zeigler L."/>
            <person name="Asolkar R.N."/>
            <person name="Singan V."/>
            <person name="Lapidus A."/>
            <person name="Fenical W."/>
            <person name="Jensen P.R."/>
            <person name="Moore B.S."/>
        </authorList>
    </citation>
    <scope>NUCLEOTIDE SEQUENCE [LARGE SCALE GENOMIC DNA]</scope>
    <source>
        <strain evidence="2">ATCC BAA-916 / DSM 44818 / CNB-440</strain>
    </source>
</reference>
<keyword evidence="2" id="KW-1185">Reference proteome</keyword>
<accession>A4X3N9</accession>
<name>A4X3N9_SALTO</name>
<organism evidence="1 2">
    <name type="scientific">Salinispora tropica (strain ATCC BAA-916 / DSM 44818 / JCM 13857 / NBRC 105044 / CNB-440)</name>
    <dbReference type="NCBI Taxonomy" id="369723"/>
    <lineage>
        <taxon>Bacteria</taxon>
        <taxon>Bacillati</taxon>
        <taxon>Actinomycetota</taxon>
        <taxon>Actinomycetes</taxon>
        <taxon>Micromonosporales</taxon>
        <taxon>Micromonosporaceae</taxon>
        <taxon>Salinispora</taxon>
    </lineage>
</organism>
<evidence type="ECO:0000313" key="2">
    <source>
        <dbReference type="Proteomes" id="UP000000235"/>
    </source>
</evidence>
<dbReference type="AlphaFoldDB" id="A4X3N9"/>
<gene>
    <name evidence="1" type="ordered locus">Strop_1014</name>
</gene>
<dbReference type="Proteomes" id="UP000000235">
    <property type="component" value="Chromosome"/>
</dbReference>
<dbReference type="EMBL" id="CP000667">
    <property type="protein sequence ID" value="ABP53489.1"/>
    <property type="molecule type" value="Genomic_DNA"/>
</dbReference>
<evidence type="ECO:0000313" key="1">
    <source>
        <dbReference type="EMBL" id="ABP53489.1"/>
    </source>
</evidence>